<dbReference type="SUPFAM" id="SSF55347">
    <property type="entry name" value="Glyceraldehyde-3-phosphate dehydrogenase-like, C-terminal domain"/>
    <property type="match status" value="1"/>
</dbReference>
<dbReference type="EMBL" id="JAVDYC010000001">
    <property type="protein sequence ID" value="MDR7327202.1"/>
    <property type="molecule type" value="Genomic_DNA"/>
</dbReference>
<dbReference type="Pfam" id="PF01408">
    <property type="entry name" value="GFO_IDH_MocA"/>
    <property type="match status" value="1"/>
</dbReference>
<reference evidence="5 6" key="1">
    <citation type="submission" date="2023-07" db="EMBL/GenBank/DDBJ databases">
        <title>Sequencing the genomes of 1000 actinobacteria strains.</title>
        <authorList>
            <person name="Klenk H.-P."/>
        </authorList>
    </citation>
    <scope>NUCLEOTIDE SEQUENCE [LARGE SCALE GENOMIC DNA]</scope>
    <source>
        <strain evidence="5 6">DSM 44711</strain>
    </source>
</reference>
<gene>
    <name evidence="5" type="ORF">J2S44_007452</name>
</gene>
<dbReference type="PANTHER" id="PTHR43818">
    <property type="entry name" value="BCDNA.GH03377"/>
    <property type="match status" value="1"/>
</dbReference>
<feature type="domain" description="GFO/IDH/MocA-like oxidoreductase" evidence="4">
    <location>
        <begin position="173"/>
        <end position="304"/>
    </location>
</feature>
<name>A0AAE3ZWJ0_9ACTN</name>
<dbReference type="AlphaFoldDB" id="A0AAE3ZWJ0"/>
<evidence type="ECO:0000256" key="1">
    <source>
        <dbReference type="ARBA" id="ARBA00023002"/>
    </source>
</evidence>
<keyword evidence="1" id="KW-0560">Oxidoreductase</keyword>
<evidence type="ECO:0000256" key="2">
    <source>
        <dbReference type="SAM" id="MobiDB-lite"/>
    </source>
</evidence>
<feature type="domain" description="Gfo/Idh/MocA-like oxidoreductase N-terminal" evidence="3">
    <location>
        <begin position="44"/>
        <end position="158"/>
    </location>
</feature>
<keyword evidence="6" id="KW-1185">Reference proteome</keyword>
<dbReference type="Gene3D" id="3.30.360.10">
    <property type="entry name" value="Dihydrodipicolinate Reductase, domain 2"/>
    <property type="match status" value="1"/>
</dbReference>
<feature type="region of interest" description="Disordered" evidence="2">
    <location>
        <begin position="1"/>
        <end position="23"/>
    </location>
</feature>
<dbReference type="InterPro" id="IPR036291">
    <property type="entry name" value="NAD(P)-bd_dom_sf"/>
</dbReference>
<dbReference type="InterPro" id="IPR050463">
    <property type="entry name" value="Gfo/Idh/MocA_oxidrdct_glycsds"/>
</dbReference>
<evidence type="ECO:0000313" key="5">
    <source>
        <dbReference type="EMBL" id="MDR7327202.1"/>
    </source>
</evidence>
<dbReference type="InterPro" id="IPR055170">
    <property type="entry name" value="GFO_IDH_MocA-like_dom"/>
</dbReference>
<dbReference type="RefSeq" id="WP_310424258.1">
    <property type="nucleotide sequence ID" value="NZ_JAVDYC010000001.1"/>
</dbReference>
<evidence type="ECO:0000313" key="6">
    <source>
        <dbReference type="Proteomes" id="UP001183629"/>
    </source>
</evidence>
<sequence>MTGAPTSAGPTGDPAAGPAGNTAAGTAGNTAAGTAGNRAAGPVGVAIVGCGTVSHQYLPTLAGYPDDVRVVVCADLDVARAAEVAAKYGVPPATDVPAAITHPDVELVVNLTVPAAHDAVAADVIAAGRHVYNEKPLSLDRASGARMLDAAAAAGVRVGGAPDTFLAPGLANALRAVGDGTIGTPQSALLIMQSPGPESWHPSPEFLYQAGAGPLLDIGPYYLTALTAAFGPAARVVALGRRAFAERTIGSGPRAGTVFGVQVPTHVTALIEFAAGPVATLVMSFDSPLGRTGLLEITGTAATLALPDPNRHRDHGRILRLGDTAWTDLPVAPGDEDPHVARGLGVVEMARAIRAGVPHAASGERALHVLDLMLSIMESAERGEYVTVHSTFGPAAG</sequence>
<dbReference type="InterPro" id="IPR000683">
    <property type="entry name" value="Gfo/Idh/MocA-like_OxRdtase_N"/>
</dbReference>
<dbReference type="Proteomes" id="UP001183629">
    <property type="component" value="Unassembled WGS sequence"/>
</dbReference>
<dbReference type="PANTHER" id="PTHR43818:SF11">
    <property type="entry name" value="BCDNA.GH03377"/>
    <property type="match status" value="1"/>
</dbReference>
<evidence type="ECO:0000259" key="3">
    <source>
        <dbReference type="Pfam" id="PF01408"/>
    </source>
</evidence>
<comment type="caution">
    <text evidence="5">The sequence shown here is derived from an EMBL/GenBank/DDBJ whole genome shotgun (WGS) entry which is preliminary data.</text>
</comment>
<protein>
    <submittedName>
        <fullName evidence="5">Dehydrogenase</fullName>
    </submittedName>
</protein>
<dbReference type="Pfam" id="PF22725">
    <property type="entry name" value="GFO_IDH_MocA_C3"/>
    <property type="match status" value="1"/>
</dbReference>
<dbReference type="SUPFAM" id="SSF51735">
    <property type="entry name" value="NAD(P)-binding Rossmann-fold domains"/>
    <property type="match status" value="1"/>
</dbReference>
<dbReference type="GO" id="GO:0000166">
    <property type="term" value="F:nucleotide binding"/>
    <property type="evidence" value="ECO:0007669"/>
    <property type="project" value="InterPro"/>
</dbReference>
<evidence type="ECO:0000259" key="4">
    <source>
        <dbReference type="Pfam" id="PF22725"/>
    </source>
</evidence>
<organism evidence="5 6">
    <name type="scientific">Catenuloplanes niger</name>
    <dbReference type="NCBI Taxonomy" id="587534"/>
    <lineage>
        <taxon>Bacteria</taxon>
        <taxon>Bacillati</taxon>
        <taxon>Actinomycetota</taxon>
        <taxon>Actinomycetes</taxon>
        <taxon>Micromonosporales</taxon>
        <taxon>Micromonosporaceae</taxon>
        <taxon>Catenuloplanes</taxon>
    </lineage>
</organism>
<dbReference type="GO" id="GO:0016491">
    <property type="term" value="F:oxidoreductase activity"/>
    <property type="evidence" value="ECO:0007669"/>
    <property type="project" value="UniProtKB-KW"/>
</dbReference>
<proteinExistence type="predicted"/>
<accession>A0AAE3ZWJ0</accession>
<dbReference type="Gene3D" id="3.40.50.720">
    <property type="entry name" value="NAD(P)-binding Rossmann-like Domain"/>
    <property type="match status" value="1"/>
</dbReference>